<dbReference type="PANTHER" id="PTHR31414">
    <property type="entry name" value="TRANSMEMBRANE PROTEIN DDB_G0292058"/>
    <property type="match status" value="1"/>
</dbReference>
<sequence>MAIPKGTTRGLASFVVIIALIVSKTAAQVVSPNGSLANNVSKPIKQDKTIRVDPLDNFKKYRGGFDITNKHYWASVIFTGVCGYAIGVLWLLCGMVCGFFWLTNFCCQSDGGRRTKNILPYDFSPIPMAIAFLILTLVASVLVYVGSAKFYYEARTSVNIIIKIADDASEIIHNATRALEDIQEDLVESNISAEVSGKLDSTARNLDNAVDNIVNKTRKNKRTINRTLKLVYNNHCDHKLEFSCGTNFVSFWSTDVMEGILHVCCTVLVDDDDMLANLWIYNQFLSNLLIILFILSKYKLFLLKCFVRVIFSNDTCTVLYNFEENPYNNSLTSILPCDELRSAKLILLKVGEGISHLVNEVNSNMGSLFPDHVSLCNPFSAPPQYLYQPESCPPNSIQIEDIPKVLKPFTCSDHSGEKCSSGDFMDDGEYEIVVSYTSSIQDLLNMYPGMEELIGCQLVKDAFSQILLKHCNPLKEFARMTWIGMVFLAVVMVLFLVLWTIKACQDHIYHPTDGSV</sequence>
<dbReference type="AlphaFoldDB" id="A0A371IC95"/>
<feature type="transmembrane region" description="Helical" evidence="1">
    <location>
        <begin position="123"/>
        <end position="145"/>
    </location>
</feature>
<keyword evidence="1" id="KW-0472">Membrane</keyword>
<feature type="transmembrane region" description="Helical" evidence="1">
    <location>
        <begin position="72"/>
        <end position="102"/>
    </location>
</feature>
<comment type="caution">
    <text evidence="3">The sequence shown here is derived from an EMBL/GenBank/DDBJ whole genome shotgun (WGS) entry which is preliminary data.</text>
</comment>
<dbReference type="PANTHER" id="PTHR31414:SF18">
    <property type="entry name" value="TRANSMEMBRANE PROTEIN-RELATED"/>
    <property type="match status" value="1"/>
</dbReference>
<evidence type="ECO:0000313" key="4">
    <source>
        <dbReference type="Proteomes" id="UP000257109"/>
    </source>
</evidence>
<feature type="transmembrane region" description="Helical" evidence="1">
    <location>
        <begin position="278"/>
        <end position="295"/>
    </location>
</feature>
<feature type="chain" id="PRO_5017009528" evidence="2">
    <location>
        <begin position="28"/>
        <end position="516"/>
    </location>
</feature>
<keyword evidence="4" id="KW-1185">Reference proteome</keyword>
<keyword evidence="1" id="KW-0812">Transmembrane</keyword>
<keyword evidence="1" id="KW-1133">Transmembrane helix</keyword>
<gene>
    <name evidence="3" type="ORF">CR513_02495</name>
</gene>
<evidence type="ECO:0000256" key="2">
    <source>
        <dbReference type="SAM" id="SignalP"/>
    </source>
</evidence>
<dbReference type="STRING" id="157652.A0A371IC95"/>
<feature type="signal peptide" evidence="2">
    <location>
        <begin position="1"/>
        <end position="27"/>
    </location>
</feature>
<organism evidence="3 4">
    <name type="scientific">Mucuna pruriens</name>
    <name type="common">Velvet bean</name>
    <name type="synonym">Dolichos pruriens</name>
    <dbReference type="NCBI Taxonomy" id="157652"/>
    <lineage>
        <taxon>Eukaryota</taxon>
        <taxon>Viridiplantae</taxon>
        <taxon>Streptophyta</taxon>
        <taxon>Embryophyta</taxon>
        <taxon>Tracheophyta</taxon>
        <taxon>Spermatophyta</taxon>
        <taxon>Magnoliopsida</taxon>
        <taxon>eudicotyledons</taxon>
        <taxon>Gunneridae</taxon>
        <taxon>Pentapetalae</taxon>
        <taxon>rosids</taxon>
        <taxon>fabids</taxon>
        <taxon>Fabales</taxon>
        <taxon>Fabaceae</taxon>
        <taxon>Papilionoideae</taxon>
        <taxon>50 kb inversion clade</taxon>
        <taxon>NPAAA clade</taxon>
        <taxon>indigoferoid/millettioid clade</taxon>
        <taxon>Phaseoleae</taxon>
        <taxon>Mucuna</taxon>
    </lineage>
</organism>
<dbReference type="GO" id="GO:0016020">
    <property type="term" value="C:membrane"/>
    <property type="evidence" value="ECO:0007669"/>
    <property type="project" value="TreeGrafter"/>
</dbReference>
<evidence type="ECO:0000313" key="3">
    <source>
        <dbReference type="EMBL" id="RDY12682.1"/>
    </source>
</evidence>
<keyword evidence="2" id="KW-0732">Signal</keyword>
<dbReference type="Proteomes" id="UP000257109">
    <property type="component" value="Unassembled WGS sequence"/>
</dbReference>
<dbReference type="InterPro" id="IPR040283">
    <property type="entry name" value="DDB_G0292058-like"/>
</dbReference>
<dbReference type="OrthoDB" id="1922814at2759"/>
<feature type="transmembrane region" description="Helical" evidence="1">
    <location>
        <begin position="482"/>
        <end position="501"/>
    </location>
</feature>
<accession>A0A371IC95</accession>
<feature type="non-terminal residue" evidence="3">
    <location>
        <position position="516"/>
    </location>
</feature>
<dbReference type="EMBL" id="QJKJ01000425">
    <property type="protein sequence ID" value="RDY12682.1"/>
    <property type="molecule type" value="Genomic_DNA"/>
</dbReference>
<evidence type="ECO:0000256" key="1">
    <source>
        <dbReference type="SAM" id="Phobius"/>
    </source>
</evidence>
<proteinExistence type="predicted"/>
<name>A0A371IC95_MUCPR</name>
<protein>
    <submittedName>
        <fullName evidence="3">Uncharacterized protein</fullName>
    </submittedName>
</protein>
<reference evidence="3" key="1">
    <citation type="submission" date="2018-05" db="EMBL/GenBank/DDBJ databases">
        <title>Draft genome of Mucuna pruriens seed.</title>
        <authorList>
            <person name="Nnadi N.E."/>
            <person name="Vos R."/>
            <person name="Hasami M.H."/>
            <person name="Devisetty U.K."/>
            <person name="Aguiy J.C."/>
        </authorList>
    </citation>
    <scope>NUCLEOTIDE SEQUENCE [LARGE SCALE GENOMIC DNA]</scope>
    <source>
        <strain evidence="3">JCA_2017</strain>
    </source>
</reference>